<dbReference type="RefSeq" id="WP_193495357.1">
    <property type="nucleotide sequence ID" value="NZ_CP029346.1"/>
</dbReference>
<dbReference type="Proteomes" id="UP000245468">
    <property type="component" value="Chromosome"/>
</dbReference>
<accession>A0A2S2DTY3</accession>
<proteinExistence type="predicted"/>
<reference evidence="2" key="1">
    <citation type="submission" date="2018-05" db="EMBL/GenBank/DDBJ databases">
        <title>Pseudarcicella sp. HME7025 Genome sequencing and assembly.</title>
        <authorList>
            <person name="Kim H."/>
            <person name="Kang H."/>
            <person name="Joh K."/>
        </authorList>
    </citation>
    <scope>NUCLEOTIDE SEQUENCE [LARGE SCALE GENOMIC DNA]</scope>
    <source>
        <strain evidence="2">HME7025</strain>
    </source>
</reference>
<dbReference type="AlphaFoldDB" id="A0A2S2DTY3"/>
<name>A0A2S2DTY3_9BACT</name>
<evidence type="ECO:0000313" key="1">
    <source>
        <dbReference type="EMBL" id="AWL08838.1"/>
    </source>
</evidence>
<dbReference type="KEGG" id="psez:HME7025_00969"/>
<dbReference type="EMBL" id="CP029346">
    <property type="protein sequence ID" value="AWL08838.1"/>
    <property type="molecule type" value="Genomic_DNA"/>
</dbReference>
<protein>
    <recommendedName>
        <fullName evidence="3">HEAT repeat domain-containing protein</fullName>
    </recommendedName>
</protein>
<sequence>MNISESLFQALSTQCQPKELDWLRDKSAKDANSLSLSFVMVPRFIEKQELENEVLSQAASILPDWNWNGWTLDRLARVYLLSLCQERELSREEYIKKLNLLFDTAELNESVALYSAIPALAFPEAWMNRATDAVRSNVGLIFDAIAFGNPYPKTYFSELAWNQLVLKCIFNDKPIHQIEGLAERNNEALVQTLVDFAHERWAANRRVPSQVWRLLVPYLNPEILPNIEKLIHSDSASDRLAAALVLAQSSLPEAKLLVEKYKNELPAVPSELWGALEKPEPIYQPA</sequence>
<dbReference type="NCBIfam" id="NF035938">
    <property type="entry name" value="EboA_domain"/>
    <property type="match status" value="1"/>
</dbReference>
<evidence type="ECO:0000313" key="2">
    <source>
        <dbReference type="Proteomes" id="UP000245468"/>
    </source>
</evidence>
<keyword evidence="2" id="KW-1185">Reference proteome</keyword>
<dbReference type="InterPro" id="IPR047715">
    <property type="entry name" value="EboA_dom"/>
</dbReference>
<gene>
    <name evidence="1" type="ORF">HME7025_00969</name>
</gene>
<organism evidence="1 2">
    <name type="scientific">Aquirufa nivalisilvae</name>
    <dbReference type="NCBI Taxonomy" id="2516557"/>
    <lineage>
        <taxon>Bacteria</taxon>
        <taxon>Pseudomonadati</taxon>
        <taxon>Bacteroidota</taxon>
        <taxon>Cytophagia</taxon>
        <taxon>Cytophagales</taxon>
        <taxon>Flectobacillaceae</taxon>
        <taxon>Aquirufa</taxon>
    </lineage>
</organism>
<evidence type="ECO:0008006" key="3">
    <source>
        <dbReference type="Google" id="ProtNLM"/>
    </source>
</evidence>